<dbReference type="Proteomes" id="UP000008064">
    <property type="component" value="Unassembled WGS sequence"/>
</dbReference>
<reference evidence="2" key="1">
    <citation type="submission" date="2011-04" db="EMBL/GenBank/DDBJ databases">
        <title>Evolution of plant cell wall degrading machinery underlies the functional diversity of forest fungi.</title>
        <authorList>
            <consortium name="US DOE Joint Genome Institute (JGI-PGF)"/>
            <person name="Eastwood D.C."/>
            <person name="Floudas D."/>
            <person name="Binder M."/>
            <person name="Majcherczyk A."/>
            <person name="Schneider P."/>
            <person name="Aerts A."/>
            <person name="Asiegbu F.O."/>
            <person name="Baker S.E."/>
            <person name="Barry K."/>
            <person name="Bendiksby M."/>
            <person name="Blumentritt M."/>
            <person name="Coutinho P.M."/>
            <person name="Cullen D."/>
            <person name="Cullen D."/>
            <person name="Gathman A."/>
            <person name="Goodell B."/>
            <person name="Henrissat B."/>
            <person name="Ihrmark K."/>
            <person name="Kauserud H."/>
            <person name="Kohler A."/>
            <person name="LaButti K."/>
            <person name="Lapidus A."/>
            <person name="Lavin J.L."/>
            <person name="Lee Y.-H."/>
            <person name="Lindquist E."/>
            <person name="Lilly W."/>
            <person name="Lucas S."/>
            <person name="Morin E."/>
            <person name="Murat C."/>
            <person name="Oguiza J.A."/>
            <person name="Park J."/>
            <person name="Pisabarro A.G."/>
            <person name="Riley R."/>
            <person name="Rosling A."/>
            <person name="Salamov A."/>
            <person name="Schmidt O."/>
            <person name="Schmutz J."/>
            <person name="Skrede I."/>
            <person name="Stenlid J."/>
            <person name="Wiebenga A."/>
            <person name="Xie X."/>
            <person name="Kues U."/>
            <person name="Hibbett D.S."/>
            <person name="Hoffmeister D."/>
            <person name="Hogberg N."/>
            <person name="Martin F."/>
            <person name="Grigoriev I.V."/>
            <person name="Watkinson S.C."/>
        </authorList>
    </citation>
    <scope>NUCLEOTIDE SEQUENCE</scope>
    <source>
        <strain evidence="2">S7.9</strain>
    </source>
</reference>
<evidence type="ECO:0000256" key="1">
    <source>
        <dbReference type="SAM" id="MobiDB-lite"/>
    </source>
</evidence>
<dbReference type="OrthoDB" id="3012326at2759"/>
<dbReference type="GeneID" id="18817364"/>
<sequence length="181" mass="20653">MSMELSGMDMKDAHRYNHWQSISWGMYDDLDGDNSGPKWKRIEDGQFELSEGDVLGIYQTLFGKPIEDAKDEEGVIKRRRKLVNTVRLLFAVVGIGYHIACVDEEKDCESGYRYGGPGGMGYMLEGLSDTWIARGVRRACGFQLTKDPEQALSGTQERAEMEADDPYDNDEEFGEYITYYR</sequence>
<proteinExistence type="predicted"/>
<dbReference type="HOGENOM" id="CLU_1708509_0_0_1"/>
<organism>
    <name type="scientific">Serpula lacrymans var. lacrymans (strain S7.9)</name>
    <name type="common">Dry rot fungus</name>
    <dbReference type="NCBI Taxonomy" id="578457"/>
    <lineage>
        <taxon>Eukaryota</taxon>
        <taxon>Fungi</taxon>
        <taxon>Dikarya</taxon>
        <taxon>Basidiomycota</taxon>
        <taxon>Agaricomycotina</taxon>
        <taxon>Agaricomycetes</taxon>
        <taxon>Agaricomycetidae</taxon>
        <taxon>Boletales</taxon>
        <taxon>Coniophorineae</taxon>
        <taxon>Serpulaceae</taxon>
        <taxon>Serpula</taxon>
    </lineage>
</organism>
<gene>
    <name evidence="2" type="ORF">SERLADRAFT_456572</name>
</gene>
<dbReference type="AlphaFoldDB" id="F8NHK6"/>
<dbReference type="KEGG" id="sla:SERLADRAFT_456572"/>
<evidence type="ECO:0000313" key="2">
    <source>
        <dbReference type="EMBL" id="EGO29177.1"/>
    </source>
</evidence>
<dbReference type="EMBL" id="GL945429">
    <property type="protein sequence ID" value="EGO29177.1"/>
    <property type="molecule type" value="Genomic_DNA"/>
</dbReference>
<accession>F8NHK6</accession>
<protein>
    <submittedName>
        <fullName evidence="2">Uncharacterized protein</fullName>
    </submittedName>
</protein>
<dbReference type="RefSeq" id="XP_007313419.1">
    <property type="nucleotide sequence ID" value="XM_007313357.1"/>
</dbReference>
<feature type="region of interest" description="Disordered" evidence="1">
    <location>
        <begin position="149"/>
        <end position="170"/>
    </location>
</feature>
<name>F8NHK6_SERL9</name>